<dbReference type="EMBL" id="MU167439">
    <property type="protein sequence ID" value="KAG0140504.1"/>
    <property type="molecule type" value="Genomic_DNA"/>
</dbReference>
<organism evidence="1 2">
    <name type="scientific">Cronartium quercuum f. sp. fusiforme G11</name>
    <dbReference type="NCBI Taxonomy" id="708437"/>
    <lineage>
        <taxon>Eukaryota</taxon>
        <taxon>Fungi</taxon>
        <taxon>Dikarya</taxon>
        <taxon>Basidiomycota</taxon>
        <taxon>Pucciniomycotina</taxon>
        <taxon>Pucciniomycetes</taxon>
        <taxon>Pucciniales</taxon>
        <taxon>Coleosporiaceae</taxon>
        <taxon>Cronartium</taxon>
    </lineage>
</organism>
<proteinExistence type="predicted"/>
<name>A0A9P6N6K9_9BASI</name>
<evidence type="ECO:0000313" key="1">
    <source>
        <dbReference type="EMBL" id="KAG0140504.1"/>
    </source>
</evidence>
<sequence length="85" mass="9707">MSYSRSLCNAYMLVVSTSLCSSHQHLINSPTPLYTSYISPHLTLKGRHQPKHTIRPGYFSSVHCSPSVFNQTQYVGQIPWEHMIK</sequence>
<dbReference type="AlphaFoldDB" id="A0A9P6N6K9"/>
<protein>
    <submittedName>
        <fullName evidence="1">Uncharacterized protein</fullName>
    </submittedName>
</protein>
<accession>A0A9P6N6K9</accession>
<dbReference type="Proteomes" id="UP000886653">
    <property type="component" value="Unassembled WGS sequence"/>
</dbReference>
<comment type="caution">
    <text evidence="1">The sequence shown here is derived from an EMBL/GenBank/DDBJ whole genome shotgun (WGS) entry which is preliminary data.</text>
</comment>
<reference evidence="1" key="1">
    <citation type="submission" date="2013-11" db="EMBL/GenBank/DDBJ databases">
        <title>Genome sequence of the fusiform rust pathogen reveals effectors for host alternation and coevolution with pine.</title>
        <authorList>
            <consortium name="DOE Joint Genome Institute"/>
            <person name="Smith K."/>
            <person name="Pendleton A."/>
            <person name="Kubisiak T."/>
            <person name="Anderson C."/>
            <person name="Salamov A."/>
            <person name="Aerts A."/>
            <person name="Riley R."/>
            <person name="Clum A."/>
            <person name="Lindquist E."/>
            <person name="Ence D."/>
            <person name="Campbell M."/>
            <person name="Kronenberg Z."/>
            <person name="Feau N."/>
            <person name="Dhillon B."/>
            <person name="Hamelin R."/>
            <person name="Burleigh J."/>
            <person name="Smith J."/>
            <person name="Yandell M."/>
            <person name="Nelson C."/>
            <person name="Grigoriev I."/>
            <person name="Davis J."/>
        </authorList>
    </citation>
    <scope>NUCLEOTIDE SEQUENCE</scope>
    <source>
        <strain evidence="1">G11</strain>
    </source>
</reference>
<evidence type="ECO:0000313" key="2">
    <source>
        <dbReference type="Proteomes" id="UP000886653"/>
    </source>
</evidence>
<keyword evidence="2" id="KW-1185">Reference proteome</keyword>
<gene>
    <name evidence="1" type="ORF">CROQUDRAFT_355333</name>
</gene>